<evidence type="ECO:0000313" key="2">
    <source>
        <dbReference type="EMBL" id="OIV97244.1"/>
    </source>
</evidence>
<feature type="transmembrane region" description="Helical" evidence="1">
    <location>
        <begin position="23"/>
        <end position="43"/>
    </location>
</feature>
<reference evidence="2 3" key="1">
    <citation type="journal article" date="2017" name="Plant Biotechnol. J.">
        <title>A comprehensive draft genome sequence for lupin (Lupinus angustifolius), an emerging health food: insights into plant-microbe interactions and legume evolution.</title>
        <authorList>
            <person name="Hane J.K."/>
            <person name="Ming Y."/>
            <person name="Kamphuis L.G."/>
            <person name="Nelson M.N."/>
            <person name="Garg G."/>
            <person name="Atkins C.A."/>
            <person name="Bayer P.E."/>
            <person name="Bravo A."/>
            <person name="Bringans S."/>
            <person name="Cannon S."/>
            <person name="Edwards D."/>
            <person name="Foley R."/>
            <person name="Gao L.L."/>
            <person name="Harrison M.J."/>
            <person name="Huang W."/>
            <person name="Hurgobin B."/>
            <person name="Li S."/>
            <person name="Liu C.W."/>
            <person name="McGrath A."/>
            <person name="Morahan G."/>
            <person name="Murray J."/>
            <person name="Weller J."/>
            <person name="Jian J."/>
            <person name="Singh K.B."/>
        </authorList>
    </citation>
    <scope>NUCLEOTIDE SEQUENCE [LARGE SCALE GENOMIC DNA]</scope>
    <source>
        <strain evidence="3">cv. Tanjil</strain>
        <tissue evidence="2">Whole plant</tissue>
    </source>
</reference>
<evidence type="ECO:0000313" key="3">
    <source>
        <dbReference type="Proteomes" id="UP000188354"/>
    </source>
</evidence>
<keyword evidence="1" id="KW-0472">Membrane</keyword>
<dbReference type="Gramene" id="OIV97244">
    <property type="protein sequence ID" value="OIV97244"/>
    <property type="gene ID" value="TanjilG_10778"/>
</dbReference>
<dbReference type="AlphaFoldDB" id="A0A1J7H694"/>
<accession>A0A1J7H694</accession>
<dbReference type="EMBL" id="CM007375">
    <property type="protein sequence ID" value="OIV97244.1"/>
    <property type="molecule type" value="Genomic_DNA"/>
</dbReference>
<protein>
    <submittedName>
        <fullName evidence="2">Uncharacterized protein</fullName>
    </submittedName>
</protein>
<evidence type="ECO:0000256" key="1">
    <source>
        <dbReference type="SAM" id="Phobius"/>
    </source>
</evidence>
<sequence>MLRVDATTRVGSTYMEVIKAPEIVPLLKVSVVYIFLAMSLMLFMKRIYMGVVKILIKIFWKKPENCYNYEPIQDDMKFACGS</sequence>
<dbReference type="STRING" id="3871.A0A1J7H694"/>
<name>A0A1J7H694_LUPAN</name>
<keyword evidence="1" id="KW-0812">Transmembrane</keyword>
<organism evidence="2 3">
    <name type="scientific">Lupinus angustifolius</name>
    <name type="common">Narrow-leaved blue lupine</name>
    <dbReference type="NCBI Taxonomy" id="3871"/>
    <lineage>
        <taxon>Eukaryota</taxon>
        <taxon>Viridiplantae</taxon>
        <taxon>Streptophyta</taxon>
        <taxon>Embryophyta</taxon>
        <taxon>Tracheophyta</taxon>
        <taxon>Spermatophyta</taxon>
        <taxon>Magnoliopsida</taxon>
        <taxon>eudicotyledons</taxon>
        <taxon>Gunneridae</taxon>
        <taxon>Pentapetalae</taxon>
        <taxon>rosids</taxon>
        <taxon>fabids</taxon>
        <taxon>Fabales</taxon>
        <taxon>Fabaceae</taxon>
        <taxon>Papilionoideae</taxon>
        <taxon>50 kb inversion clade</taxon>
        <taxon>genistoids sensu lato</taxon>
        <taxon>core genistoids</taxon>
        <taxon>Genisteae</taxon>
        <taxon>Lupinus</taxon>
    </lineage>
</organism>
<dbReference type="Proteomes" id="UP000188354">
    <property type="component" value="Chromosome LG15"/>
</dbReference>
<proteinExistence type="predicted"/>
<keyword evidence="1" id="KW-1133">Transmembrane helix</keyword>
<gene>
    <name evidence="2" type="ORF">TanjilG_10778</name>
</gene>
<keyword evidence="3" id="KW-1185">Reference proteome</keyword>